<name>A0AAP0AXB6_9ASPA</name>
<proteinExistence type="predicted"/>
<dbReference type="Proteomes" id="UP001418222">
    <property type="component" value="Unassembled WGS sequence"/>
</dbReference>
<keyword evidence="2" id="KW-1185">Reference proteome</keyword>
<dbReference type="EMBL" id="JBBWWQ010000019">
    <property type="protein sequence ID" value="KAK8918636.1"/>
    <property type="molecule type" value="Genomic_DNA"/>
</dbReference>
<dbReference type="InterPro" id="IPR036397">
    <property type="entry name" value="RNaseH_sf"/>
</dbReference>
<dbReference type="Gene3D" id="3.30.420.10">
    <property type="entry name" value="Ribonuclease H-like superfamily/Ribonuclease H"/>
    <property type="match status" value="1"/>
</dbReference>
<dbReference type="InterPro" id="IPR039637">
    <property type="entry name" value="CNOT7/CNOT8/Pop2"/>
</dbReference>
<protein>
    <submittedName>
        <fullName evidence="1">Uncharacterized protein</fullName>
    </submittedName>
</protein>
<reference evidence="1 2" key="1">
    <citation type="journal article" date="2022" name="Nat. Plants">
        <title>Genomes of leafy and leafless Platanthera orchids illuminate the evolution of mycoheterotrophy.</title>
        <authorList>
            <person name="Li M.H."/>
            <person name="Liu K.W."/>
            <person name="Li Z."/>
            <person name="Lu H.C."/>
            <person name="Ye Q.L."/>
            <person name="Zhang D."/>
            <person name="Wang J.Y."/>
            <person name="Li Y.F."/>
            <person name="Zhong Z.M."/>
            <person name="Liu X."/>
            <person name="Yu X."/>
            <person name="Liu D.K."/>
            <person name="Tu X.D."/>
            <person name="Liu B."/>
            <person name="Hao Y."/>
            <person name="Liao X.Y."/>
            <person name="Jiang Y.T."/>
            <person name="Sun W.H."/>
            <person name="Chen J."/>
            <person name="Chen Y.Q."/>
            <person name="Ai Y."/>
            <person name="Zhai J.W."/>
            <person name="Wu S.S."/>
            <person name="Zhou Z."/>
            <person name="Hsiao Y.Y."/>
            <person name="Wu W.L."/>
            <person name="Chen Y.Y."/>
            <person name="Lin Y.F."/>
            <person name="Hsu J.L."/>
            <person name="Li C.Y."/>
            <person name="Wang Z.W."/>
            <person name="Zhao X."/>
            <person name="Zhong W.Y."/>
            <person name="Ma X.K."/>
            <person name="Ma L."/>
            <person name="Huang J."/>
            <person name="Chen G.Z."/>
            <person name="Huang M.Z."/>
            <person name="Huang L."/>
            <person name="Peng D.H."/>
            <person name="Luo Y.B."/>
            <person name="Zou S.Q."/>
            <person name="Chen S.P."/>
            <person name="Lan S."/>
            <person name="Tsai W.C."/>
            <person name="Van de Peer Y."/>
            <person name="Liu Z.J."/>
        </authorList>
    </citation>
    <scope>NUCLEOTIDE SEQUENCE [LARGE SCALE GENOMIC DNA]</scope>
    <source>
        <strain evidence="1">Lor287</strain>
    </source>
</reference>
<comment type="caution">
    <text evidence="1">The sequence shown here is derived from an EMBL/GenBank/DDBJ whole genome shotgun (WGS) entry which is preliminary data.</text>
</comment>
<dbReference type="PANTHER" id="PTHR10797">
    <property type="entry name" value="CCR4-NOT TRANSCRIPTION COMPLEX SUBUNIT"/>
    <property type="match status" value="1"/>
</dbReference>
<dbReference type="GO" id="GO:0004535">
    <property type="term" value="F:poly(A)-specific ribonuclease activity"/>
    <property type="evidence" value="ECO:0007669"/>
    <property type="project" value="InterPro"/>
</dbReference>
<sequence length="267" mass="30067">MVSFRPVDLRNFSDEASLFFTIARQWRNPLVFLDTEFPGTIYAPTKPYSTLSLAERYALLKKNADELRLIQVGITLSHPSTEKKIAITWQFEIRDFDLRCHPFDPDSIHLLRSSGIVLERTRRLGIPSTWLAGLLVDAGLVGCRSRATWVAFHGCYDFAILFKSLLQMTVKLPATLDMFTAWARRLFGSKLYDLKCLAKSCRLHGGLEKVAMQVKAERAVGAKHHAGSDSRLACEVFLKIKETYFFGNGDDVGDEVKLPCEGVLSGF</sequence>
<organism evidence="1 2">
    <name type="scientific">Platanthera zijinensis</name>
    <dbReference type="NCBI Taxonomy" id="2320716"/>
    <lineage>
        <taxon>Eukaryota</taxon>
        <taxon>Viridiplantae</taxon>
        <taxon>Streptophyta</taxon>
        <taxon>Embryophyta</taxon>
        <taxon>Tracheophyta</taxon>
        <taxon>Spermatophyta</taxon>
        <taxon>Magnoliopsida</taxon>
        <taxon>Liliopsida</taxon>
        <taxon>Asparagales</taxon>
        <taxon>Orchidaceae</taxon>
        <taxon>Orchidoideae</taxon>
        <taxon>Orchideae</taxon>
        <taxon>Orchidinae</taxon>
        <taxon>Platanthera</taxon>
    </lineage>
</organism>
<dbReference type="GO" id="GO:0003676">
    <property type="term" value="F:nucleic acid binding"/>
    <property type="evidence" value="ECO:0007669"/>
    <property type="project" value="InterPro"/>
</dbReference>
<dbReference type="SUPFAM" id="SSF53098">
    <property type="entry name" value="Ribonuclease H-like"/>
    <property type="match status" value="1"/>
</dbReference>
<accession>A0AAP0AXB6</accession>
<dbReference type="GO" id="GO:0030014">
    <property type="term" value="C:CCR4-NOT complex"/>
    <property type="evidence" value="ECO:0007669"/>
    <property type="project" value="InterPro"/>
</dbReference>
<gene>
    <name evidence="1" type="ORF">KSP39_PZI021967</name>
</gene>
<evidence type="ECO:0000313" key="1">
    <source>
        <dbReference type="EMBL" id="KAK8918636.1"/>
    </source>
</evidence>
<dbReference type="InterPro" id="IPR012337">
    <property type="entry name" value="RNaseH-like_sf"/>
</dbReference>
<dbReference type="AlphaFoldDB" id="A0AAP0AXB6"/>
<evidence type="ECO:0000313" key="2">
    <source>
        <dbReference type="Proteomes" id="UP001418222"/>
    </source>
</evidence>